<reference evidence="8" key="1">
    <citation type="journal article" date="2014" name="Front. Microbiol.">
        <title>High frequency of phylogenetically diverse reductive dehalogenase-homologous genes in deep subseafloor sedimentary metagenomes.</title>
        <authorList>
            <person name="Kawai M."/>
            <person name="Futagami T."/>
            <person name="Toyoda A."/>
            <person name="Takaki Y."/>
            <person name="Nishi S."/>
            <person name="Hori S."/>
            <person name="Arai W."/>
            <person name="Tsubouchi T."/>
            <person name="Morono Y."/>
            <person name="Uchiyama I."/>
            <person name="Ito T."/>
            <person name="Fujiyama A."/>
            <person name="Inagaki F."/>
            <person name="Takami H."/>
        </authorList>
    </citation>
    <scope>NUCLEOTIDE SEQUENCE</scope>
    <source>
        <strain evidence="8">Expedition CK06-06</strain>
    </source>
</reference>
<dbReference type="GO" id="GO:0005524">
    <property type="term" value="F:ATP binding"/>
    <property type="evidence" value="ECO:0007669"/>
    <property type="project" value="UniProtKB-KW"/>
</dbReference>
<dbReference type="PANTHER" id="PTHR43607:SF1">
    <property type="entry name" value="H(+)-TRANSPORTING TWO-SECTOR ATPASE"/>
    <property type="match status" value="1"/>
</dbReference>
<keyword evidence="3" id="KW-0547">Nucleotide-binding</keyword>
<evidence type="ECO:0000256" key="1">
    <source>
        <dbReference type="ARBA" id="ARBA00008936"/>
    </source>
</evidence>
<feature type="domain" description="ATPase F1/V1/A1 complex alpha/beta subunit nucleotide-binding" evidence="7">
    <location>
        <begin position="191"/>
        <end position="249"/>
    </location>
</feature>
<feature type="non-terminal residue" evidence="8">
    <location>
        <position position="250"/>
    </location>
</feature>
<dbReference type="InterPro" id="IPR036079">
    <property type="entry name" value="ATPase_csu/dsu_sf"/>
</dbReference>
<gene>
    <name evidence="8" type="ORF">S06H3_50870</name>
</gene>
<keyword evidence="5" id="KW-1278">Translocase</keyword>
<dbReference type="GO" id="GO:0046034">
    <property type="term" value="P:ATP metabolic process"/>
    <property type="evidence" value="ECO:0007669"/>
    <property type="project" value="InterPro"/>
</dbReference>
<evidence type="ECO:0000259" key="7">
    <source>
        <dbReference type="Pfam" id="PF00006"/>
    </source>
</evidence>
<dbReference type="Gene3D" id="3.40.50.300">
    <property type="entry name" value="P-loop containing nucleotide triphosphate hydrolases"/>
    <property type="match status" value="1"/>
</dbReference>
<organism evidence="8">
    <name type="scientific">marine sediment metagenome</name>
    <dbReference type="NCBI Taxonomy" id="412755"/>
    <lineage>
        <taxon>unclassified sequences</taxon>
        <taxon>metagenomes</taxon>
        <taxon>ecological metagenomes</taxon>
    </lineage>
</organism>
<dbReference type="InterPro" id="IPR022878">
    <property type="entry name" value="V-ATPase_asu"/>
</dbReference>
<evidence type="ECO:0000256" key="6">
    <source>
        <dbReference type="ARBA" id="ARBA00023065"/>
    </source>
</evidence>
<proteinExistence type="inferred from homology"/>
<name>X1MMU2_9ZZZZ</name>
<dbReference type="SUPFAM" id="SSF52540">
    <property type="entry name" value="P-loop containing nucleoside triphosphate hydrolases"/>
    <property type="match status" value="1"/>
</dbReference>
<dbReference type="InterPro" id="IPR000194">
    <property type="entry name" value="ATPase_F1/V1/A1_a/bsu_nucl-bd"/>
</dbReference>
<protein>
    <recommendedName>
        <fullName evidence="7">ATPase F1/V1/A1 complex alpha/beta subunit nucleotide-binding domain-containing protein</fullName>
    </recommendedName>
</protein>
<dbReference type="EMBL" id="BARV01032235">
    <property type="protein sequence ID" value="GAI32947.1"/>
    <property type="molecule type" value="Genomic_DNA"/>
</dbReference>
<evidence type="ECO:0000256" key="2">
    <source>
        <dbReference type="ARBA" id="ARBA00022448"/>
    </source>
</evidence>
<evidence type="ECO:0000256" key="5">
    <source>
        <dbReference type="ARBA" id="ARBA00022967"/>
    </source>
</evidence>
<dbReference type="GO" id="GO:0046961">
    <property type="term" value="F:proton-transporting ATPase activity, rotational mechanism"/>
    <property type="evidence" value="ECO:0007669"/>
    <property type="project" value="InterPro"/>
</dbReference>
<keyword evidence="6" id="KW-0406">Ion transport</keyword>
<dbReference type="InterPro" id="IPR002843">
    <property type="entry name" value="ATPase_V0-cplx_csu/dsu"/>
</dbReference>
<feature type="non-terminal residue" evidence="8">
    <location>
        <position position="1"/>
    </location>
</feature>
<accession>X1MMU2</accession>
<comment type="similarity">
    <text evidence="1">Belongs to the ATPase alpha/beta chains family.</text>
</comment>
<dbReference type="AlphaFoldDB" id="X1MMU2"/>
<evidence type="ECO:0000256" key="3">
    <source>
        <dbReference type="ARBA" id="ARBA00022741"/>
    </source>
</evidence>
<evidence type="ECO:0000256" key="4">
    <source>
        <dbReference type="ARBA" id="ARBA00022840"/>
    </source>
</evidence>
<evidence type="ECO:0000313" key="8">
    <source>
        <dbReference type="EMBL" id="GAI32947.1"/>
    </source>
</evidence>
<comment type="caution">
    <text evidence="8">The sequence shown here is derived from an EMBL/GenBank/DDBJ whole genome shotgun (WGS) entry which is preliminary data.</text>
</comment>
<dbReference type="Pfam" id="PF01992">
    <property type="entry name" value="vATP-synt_AC39"/>
    <property type="match status" value="1"/>
</dbReference>
<keyword evidence="4" id="KW-0067">ATP-binding</keyword>
<dbReference type="Pfam" id="PF00006">
    <property type="entry name" value="ATP-synt_ab"/>
    <property type="match status" value="1"/>
</dbReference>
<sequence>FIKINIDLNNIINCIRAKIRGEKKAFTKEFLIPEGDFKAENIVEIYDSPLSSWFEKLIYTDYKDIIELGVNYFQKNNSLMELEKLSDNFILNFSKIGKYITFGIEPLVGFVTAKENDLKNIRIILSGKLNNLSPDKIKEIYKDKFTVTDTIALIKDREDSIHEIKMLQKWPVRRPRPYKKKLPPLEPLITGQRTIDMFFPITKGGTACIPGPFGSGKTVVQHQISKWCNAEIILFIGCGERGNEMTDVLL</sequence>
<dbReference type="InterPro" id="IPR027417">
    <property type="entry name" value="P-loop_NTPase"/>
</dbReference>
<dbReference type="Gene3D" id="1.10.132.50">
    <property type="entry name" value="ATP synthase (C/AC39) subunit, domain 3"/>
    <property type="match status" value="1"/>
</dbReference>
<dbReference type="InterPro" id="IPR044911">
    <property type="entry name" value="V-type_ATPase_csu/dsu_dom_3"/>
</dbReference>
<dbReference type="SUPFAM" id="SSF103486">
    <property type="entry name" value="V-type ATP synthase subunit C"/>
    <property type="match status" value="1"/>
</dbReference>
<dbReference type="PANTHER" id="PTHR43607">
    <property type="entry name" value="V-TYPE PROTON ATPASE CATALYTIC SUBUNIT A"/>
    <property type="match status" value="1"/>
</dbReference>
<keyword evidence="2" id="KW-0813">Transport</keyword>